<feature type="signal peptide" evidence="12">
    <location>
        <begin position="1"/>
        <end position="20"/>
    </location>
</feature>
<protein>
    <recommendedName>
        <fullName evidence="4 11">MICOS complex subunit MIC12</fullName>
    </recommendedName>
    <alternativeName>
        <fullName evidence="10 11">Altered inheritance of mitochondria protein 5, mitochondrial</fullName>
    </alternativeName>
    <alternativeName>
        <fullName evidence="9 11">Found in mitochondrial proteome protein 51</fullName>
    </alternativeName>
</protein>
<keyword evidence="14" id="KW-1185">Reference proteome</keyword>
<dbReference type="InterPro" id="IPR031463">
    <property type="entry name" value="Mic12"/>
</dbReference>
<evidence type="ECO:0000313" key="14">
    <source>
        <dbReference type="Proteomes" id="UP000268321"/>
    </source>
</evidence>
<keyword evidence="7 11" id="KW-0496">Mitochondrion</keyword>
<comment type="similarity">
    <text evidence="3 11">Belongs to the MICOS complex subunit Mic12 family.</text>
</comment>
<evidence type="ECO:0000256" key="5">
    <source>
        <dbReference type="ARBA" id="ARBA00022692"/>
    </source>
</evidence>
<keyword evidence="11" id="KW-0999">Mitochondrion inner membrane</keyword>
<accession>A0A4P9ZDE0</accession>
<evidence type="ECO:0000256" key="3">
    <source>
        <dbReference type="ARBA" id="ARBA00009188"/>
    </source>
</evidence>
<keyword evidence="5" id="KW-0812">Transmembrane</keyword>
<keyword evidence="8" id="KW-0472">Membrane</keyword>
<keyword evidence="6" id="KW-1133">Transmembrane helix</keyword>
<gene>
    <name evidence="13" type="ORF">METBISCDRAFT_27165</name>
</gene>
<evidence type="ECO:0000256" key="10">
    <source>
        <dbReference type="ARBA" id="ARBA00032985"/>
    </source>
</evidence>
<evidence type="ECO:0000256" key="7">
    <source>
        <dbReference type="ARBA" id="ARBA00023128"/>
    </source>
</evidence>
<proteinExistence type="inferred from homology"/>
<evidence type="ECO:0000256" key="1">
    <source>
        <dbReference type="ARBA" id="ARBA00002689"/>
    </source>
</evidence>
<dbReference type="OrthoDB" id="4037694at2759"/>
<evidence type="ECO:0000256" key="12">
    <source>
        <dbReference type="SAM" id="SignalP"/>
    </source>
</evidence>
<evidence type="ECO:0000256" key="11">
    <source>
        <dbReference type="RuleBase" id="RU363010"/>
    </source>
</evidence>
<keyword evidence="12" id="KW-0732">Signal</keyword>
<evidence type="ECO:0000313" key="13">
    <source>
        <dbReference type="EMBL" id="RKP30793.1"/>
    </source>
</evidence>
<dbReference type="Pfam" id="PF17050">
    <property type="entry name" value="AIM5"/>
    <property type="match status" value="1"/>
</dbReference>
<evidence type="ECO:0000256" key="9">
    <source>
        <dbReference type="ARBA" id="ARBA00032159"/>
    </source>
</evidence>
<name>A0A4P9ZDE0_9ASCO</name>
<reference evidence="14" key="1">
    <citation type="journal article" date="2018" name="Nat. Microbiol.">
        <title>Leveraging single-cell genomics to expand the fungal tree of life.</title>
        <authorList>
            <person name="Ahrendt S.R."/>
            <person name="Quandt C.A."/>
            <person name="Ciobanu D."/>
            <person name="Clum A."/>
            <person name="Salamov A."/>
            <person name="Andreopoulos B."/>
            <person name="Cheng J.F."/>
            <person name="Woyke T."/>
            <person name="Pelin A."/>
            <person name="Henrissat B."/>
            <person name="Reynolds N.K."/>
            <person name="Benny G.L."/>
            <person name="Smith M.E."/>
            <person name="James T.Y."/>
            <person name="Grigoriev I.V."/>
        </authorList>
    </citation>
    <scope>NUCLEOTIDE SEQUENCE [LARGE SCALE GENOMIC DNA]</scope>
    <source>
        <strain evidence="14">Baker2002</strain>
    </source>
</reference>
<feature type="chain" id="PRO_5020482847" description="MICOS complex subunit MIC12" evidence="12">
    <location>
        <begin position="21"/>
        <end position="122"/>
    </location>
</feature>
<evidence type="ECO:0000256" key="4">
    <source>
        <dbReference type="ARBA" id="ARBA00018170"/>
    </source>
</evidence>
<dbReference type="GO" id="GO:0042407">
    <property type="term" value="P:cristae formation"/>
    <property type="evidence" value="ECO:0007669"/>
    <property type="project" value="InterPro"/>
</dbReference>
<dbReference type="EMBL" id="ML004452">
    <property type="protein sequence ID" value="RKP30793.1"/>
    <property type="molecule type" value="Genomic_DNA"/>
</dbReference>
<comment type="function">
    <text evidence="1 11">Component of the MICOS complex, a large protein complex of the mitochondrial inner membrane that plays crucial roles in the maintenance of crista junctions, inner membrane architecture, and formation of contact sites to the outer membrane.</text>
</comment>
<evidence type="ECO:0000256" key="8">
    <source>
        <dbReference type="ARBA" id="ARBA00023136"/>
    </source>
</evidence>
<organism evidence="13 14">
    <name type="scientific">Metschnikowia bicuspidata</name>
    <dbReference type="NCBI Taxonomy" id="27322"/>
    <lineage>
        <taxon>Eukaryota</taxon>
        <taxon>Fungi</taxon>
        <taxon>Dikarya</taxon>
        <taxon>Ascomycota</taxon>
        <taxon>Saccharomycotina</taxon>
        <taxon>Pichiomycetes</taxon>
        <taxon>Metschnikowiaceae</taxon>
        <taxon>Metschnikowia</taxon>
    </lineage>
</organism>
<dbReference type="AlphaFoldDB" id="A0A4P9ZDE0"/>
<dbReference type="GO" id="GO:0061617">
    <property type="term" value="C:MICOS complex"/>
    <property type="evidence" value="ECO:0007669"/>
    <property type="project" value="UniProtKB-UniRule"/>
</dbReference>
<evidence type="ECO:0000256" key="6">
    <source>
        <dbReference type="ARBA" id="ARBA00022989"/>
    </source>
</evidence>
<comment type="subcellular location">
    <subcellularLocation>
        <location evidence="2">Membrane</location>
    </subcellularLocation>
    <subcellularLocation>
        <location evidence="11">Mitochondrion inner membrane</location>
        <topology evidence="11">Single-pass membrane protein</topology>
    </subcellularLocation>
</comment>
<dbReference type="Proteomes" id="UP000268321">
    <property type="component" value="Unassembled WGS sequence"/>
</dbReference>
<sequence length="122" mass="13693">MGNRIQGFLAGAFLTGAVTAATVRIIQGQQSVVSGLIRNCEQHIDRRIISDGELHAEQLPASKRMMTNQRSSFWETFKDIWNAEMIKGVNAVYAVNWYQLGITMDKKINNAMEYAARALSEK</sequence>
<dbReference type="GO" id="GO:0044284">
    <property type="term" value="C:mitochondrial crista junction"/>
    <property type="evidence" value="ECO:0007669"/>
    <property type="project" value="InterPro"/>
</dbReference>
<comment type="subunit">
    <text evidence="11">Component of the mitochondrial contact site and cristae organizing system (MICOS) complex.</text>
</comment>
<evidence type="ECO:0000256" key="2">
    <source>
        <dbReference type="ARBA" id="ARBA00004370"/>
    </source>
</evidence>